<dbReference type="EMBL" id="KP265674">
    <property type="protein sequence ID" value="AJE29678.1"/>
    <property type="molecule type" value="Genomic_DNA"/>
</dbReference>
<dbReference type="KEGG" id="vg:65099566"/>
<organism evidence="1 2">
    <name type="scientific">macacine gammaherpesvirus 12</name>
    <dbReference type="NCBI Taxonomy" id="2560571"/>
    <lineage>
        <taxon>Viruses</taxon>
        <taxon>Duplodnaviria</taxon>
        <taxon>Heunggongvirae</taxon>
        <taxon>Peploviricota</taxon>
        <taxon>Herviviricetes</taxon>
        <taxon>Herpesvirales</taxon>
        <taxon>Orthoherpesviridae</taxon>
        <taxon>Gammaherpesvirinae</taxon>
        <taxon>Rhadinovirus</taxon>
        <taxon>Rhadinovirus macacinegamma12</taxon>
    </lineage>
</organism>
<proteinExistence type="predicted"/>
<sequence>MASATAKKMLIKSELESEINKKLSISVFDRFGADSAVFSAQYKGTRESLRSYTNLKKKDDLATVVGTLETSLREKQSELEILKAFNRKKIAEFDTVADAVRDLKDELYGELEVLGTLEDESLPVEEESPKDDIIRWKLERLPRVCSKSP</sequence>
<protein>
    <submittedName>
        <fullName evidence="1">ORF35</fullName>
    </submittedName>
</protein>
<accession>A0A0B5D6F4</accession>
<dbReference type="Pfam" id="PF05852">
    <property type="entry name" value="DUF848"/>
    <property type="match status" value="1"/>
</dbReference>
<reference evidence="1 2" key="1">
    <citation type="submission" date="2018-02" db="EMBL/GenBank/DDBJ databases">
        <title>Complete genome sequence of MneRV2, the pig-tailed macaque RV2 rhadinovirus, and evolutionary relationship with rhesus macaque RRV and human herpesvirus 8/KSHV.</title>
        <authorList>
            <person name="Rose T.M."/>
            <person name="Bruce A.G."/>
        </authorList>
    </citation>
    <scope>NUCLEOTIDE SEQUENCE [LARGE SCALE GENOMIC DNA]</scope>
    <source>
        <strain evidence="1 2">J97167</strain>
    </source>
</reference>
<gene>
    <name evidence="1" type="primary">ORF35</name>
</gene>
<keyword evidence="2" id="KW-1185">Reference proteome</keyword>
<dbReference type="Proteomes" id="UP000297089">
    <property type="component" value="Segment"/>
</dbReference>
<evidence type="ECO:0000313" key="1">
    <source>
        <dbReference type="EMBL" id="AJE29678.1"/>
    </source>
</evidence>
<evidence type="ECO:0000313" key="2">
    <source>
        <dbReference type="Proteomes" id="UP000297089"/>
    </source>
</evidence>
<name>A0A0B5D6F4_9GAMA</name>
<dbReference type="InterPro" id="IPR008566">
    <property type="entry name" value="DUF848"/>
</dbReference>